<gene>
    <name evidence="11" type="ORF">TPC1_15170</name>
</gene>
<dbReference type="InterPro" id="IPR013780">
    <property type="entry name" value="Glyco_hydro_b"/>
</dbReference>
<dbReference type="EMBL" id="GDID01003831">
    <property type="protein sequence ID" value="JAP92775.1"/>
    <property type="molecule type" value="Transcribed_RNA"/>
</dbReference>
<evidence type="ECO:0000259" key="10">
    <source>
        <dbReference type="SMART" id="SM00642"/>
    </source>
</evidence>
<feature type="chain" id="PRO_5007526568" evidence="9">
    <location>
        <begin position="19"/>
        <end position="325"/>
    </location>
</feature>
<evidence type="ECO:0000256" key="5">
    <source>
        <dbReference type="ARBA" id="ARBA00023157"/>
    </source>
</evidence>
<keyword evidence="7" id="KW-0119">Carbohydrate metabolism</keyword>
<feature type="domain" description="Glycosyl hydrolase family 13 catalytic" evidence="10">
    <location>
        <begin position="1"/>
        <end position="230"/>
    </location>
</feature>
<dbReference type="PANTHER" id="PTHR10357">
    <property type="entry name" value="ALPHA-AMYLASE FAMILY MEMBER"/>
    <property type="match status" value="1"/>
</dbReference>
<dbReference type="GO" id="GO:0016052">
    <property type="term" value="P:carbohydrate catabolic process"/>
    <property type="evidence" value="ECO:0007669"/>
    <property type="project" value="InterPro"/>
</dbReference>
<dbReference type="GO" id="GO:0004556">
    <property type="term" value="F:alpha-amylase activity"/>
    <property type="evidence" value="ECO:0007669"/>
    <property type="project" value="InterPro"/>
</dbReference>
<dbReference type="Gene3D" id="2.60.40.1180">
    <property type="entry name" value="Golgi alpha-mannosidase II"/>
    <property type="match status" value="1"/>
</dbReference>
<dbReference type="SUPFAM" id="SSF51011">
    <property type="entry name" value="Glycosyl hydrolase domain"/>
    <property type="match status" value="1"/>
</dbReference>
<sequence length="325" mass="38189">CMWVQQLVQLMGCMWVYTNVTEVMTCRLLGLPDLDQNNSYVRKTLLDWAVWYQKTYDFDGYRVDTVKHIDHDFWQDLRKVTPWYNVAEIFDGSYDFIQTFANQKELYAAFNYPLFFNLRGCLGNGESMYKISSQFFEAQKKFGEGVRDMGVFLENHDNARFLTEHKGDKKRFENAFSMVHTWIGIPFLYYGSEQDMTGGADPDNRHALWELGYDTSKNHYPFIQKLNKLRMKFDMDALDQRELYVTDNFYSYARGSKFMVALTNVGQNGQTIDIKVPNTPFEPNTQVCNIFWENDCLNTNNDGSLDVTLYQGESKVYIRSKDKFD</sequence>
<dbReference type="PANTHER" id="PTHR10357:SF215">
    <property type="entry name" value="ALPHA-AMYLASE 1"/>
    <property type="match status" value="1"/>
</dbReference>
<keyword evidence="4" id="KW-0378">Hydrolase</keyword>
<dbReference type="AlphaFoldDB" id="A0A146KAM0"/>
<evidence type="ECO:0000256" key="3">
    <source>
        <dbReference type="ARBA" id="ARBA00022729"/>
    </source>
</evidence>
<proteinExistence type="predicted"/>
<feature type="signal peptide" evidence="9">
    <location>
        <begin position="1"/>
        <end position="18"/>
    </location>
</feature>
<organism evidence="11">
    <name type="scientific">Trepomonas sp. PC1</name>
    <dbReference type="NCBI Taxonomy" id="1076344"/>
    <lineage>
        <taxon>Eukaryota</taxon>
        <taxon>Metamonada</taxon>
        <taxon>Diplomonadida</taxon>
        <taxon>Hexamitidae</taxon>
        <taxon>Hexamitinae</taxon>
        <taxon>Trepomonas</taxon>
    </lineage>
</organism>
<dbReference type="InterPro" id="IPR015340">
    <property type="entry name" value="A_amylase_C_dom"/>
</dbReference>
<dbReference type="SUPFAM" id="SSF51445">
    <property type="entry name" value="(Trans)glycosidases"/>
    <property type="match status" value="1"/>
</dbReference>
<dbReference type="InterPro" id="IPR006047">
    <property type="entry name" value="GH13_cat_dom"/>
</dbReference>
<comment type="cofactor">
    <cofactor evidence="1">
        <name>Ca(2+)</name>
        <dbReference type="ChEBI" id="CHEBI:29108"/>
    </cofactor>
</comment>
<keyword evidence="6" id="KW-0325">Glycoprotein</keyword>
<name>A0A146KAM0_9EUKA</name>
<evidence type="ECO:0000256" key="8">
    <source>
        <dbReference type="ARBA" id="ARBA00023295"/>
    </source>
</evidence>
<dbReference type="Pfam" id="PF09260">
    <property type="entry name" value="A_amylase_dom_C"/>
    <property type="match status" value="1"/>
</dbReference>
<keyword evidence="5" id="KW-1015">Disulfide bond</keyword>
<dbReference type="InterPro" id="IPR017853">
    <property type="entry name" value="GH"/>
</dbReference>
<dbReference type="Pfam" id="PF00128">
    <property type="entry name" value="Alpha-amylase"/>
    <property type="match status" value="1"/>
</dbReference>
<reference evidence="11" key="1">
    <citation type="submission" date="2015-07" db="EMBL/GenBank/DDBJ databases">
        <title>Adaptation to a free-living lifestyle via gene acquisitions in the diplomonad Trepomonas sp. PC1.</title>
        <authorList>
            <person name="Xu F."/>
            <person name="Jerlstrom-Hultqvist J."/>
            <person name="Kolisko M."/>
            <person name="Simpson A.G.B."/>
            <person name="Roger A.J."/>
            <person name="Svard S.G."/>
            <person name="Andersson J.O."/>
        </authorList>
    </citation>
    <scope>NUCLEOTIDE SEQUENCE</scope>
    <source>
        <strain evidence="11">PC1</strain>
    </source>
</reference>
<evidence type="ECO:0000256" key="4">
    <source>
        <dbReference type="ARBA" id="ARBA00022801"/>
    </source>
</evidence>
<protein>
    <submittedName>
        <fullName evidence="11">Alpha amylase</fullName>
    </submittedName>
</protein>
<feature type="non-terminal residue" evidence="11">
    <location>
        <position position="1"/>
    </location>
</feature>
<evidence type="ECO:0000256" key="6">
    <source>
        <dbReference type="ARBA" id="ARBA00023180"/>
    </source>
</evidence>
<accession>A0A146KAM0</accession>
<dbReference type="GO" id="GO:0005509">
    <property type="term" value="F:calcium ion binding"/>
    <property type="evidence" value="ECO:0007669"/>
    <property type="project" value="InterPro"/>
</dbReference>
<evidence type="ECO:0000256" key="9">
    <source>
        <dbReference type="SAM" id="SignalP"/>
    </source>
</evidence>
<keyword evidence="8" id="KW-0326">Glycosidase</keyword>
<dbReference type="SMART" id="SM00642">
    <property type="entry name" value="Aamy"/>
    <property type="match status" value="1"/>
</dbReference>
<keyword evidence="3 9" id="KW-0732">Signal</keyword>
<keyword evidence="2" id="KW-0479">Metal-binding</keyword>
<evidence type="ECO:0000256" key="7">
    <source>
        <dbReference type="ARBA" id="ARBA00023277"/>
    </source>
</evidence>
<evidence type="ECO:0000313" key="11">
    <source>
        <dbReference type="EMBL" id="JAP92775.1"/>
    </source>
</evidence>
<evidence type="ECO:0000256" key="1">
    <source>
        <dbReference type="ARBA" id="ARBA00001913"/>
    </source>
</evidence>
<evidence type="ECO:0000256" key="2">
    <source>
        <dbReference type="ARBA" id="ARBA00022723"/>
    </source>
</evidence>
<dbReference type="Gene3D" id="3.20.20.80">
    <property type="entry name" value="Glycosidases"/>
    <property type="match status" value="1"/>
</dbReference>